<dbReference type="STRING" id="1453999.AW06_003893"/>
<evidence type="ECO:0000313" key="3">
    <source>
        <dbReference type="Proteomes" id="UP000021315"/>
    </source>
</evidence>
<proteinExistence type="predicted"/>
<reference evidence="2" key="1">
    <citation type="submission" date="2014-02" db="EMBL/GenBank/DDBJ databases">
        <title>Expanding our view of genomic diversity in Candidatus Accumulibacter clades.</title>
        <authorList>
            <person name="Skennerton C.T."/>
            <person name="Barr J.J."/>
            <person name="Slater F.R."/>
            <person name="Bond P.L."/>
            <person name="Tyson G.W."/>
        </authorList>
    </citation>
    <scope>NUCLEOTIDE SEQUENCE [LARGE SCALE GENOMIC DNA]</scope>
</reference>
<dbReference type="RefSeq" id="WP_034952791.1">
    <property type="nucleotide sequence ID" value="NZ_JDST02000107.1"/>
</dbReference>
<feature type="compositionally biased region" description="Polar residues" evidence="1">
    <location>
        <begin position="662"/>
        <end position="683"/>
    </location>
</feature>
<protein>
    <submittedName>
        <fullName evidence="2">Uncharacterized protein</fullName>
    </submittedName>
</protein>
<sequence>MDARPRPMRALDGWLNATTARSSEEPGMIDVRWPQQHYARTAVWAGQRFPLLQRLLARAGAGEIQAGDGHAGLVYRKARAFPVTLANNGADLPGTAATWFDTRWQANPNSSGKIDLAPYYPAASTEYAGPPPDHLALRTTRPPGVIRVQQSRQQASRTAGELGQTLSQTLSFLKPLLSRHDSGQRAETRSGLFRVLAASSAPRPATVRKDHDLTASATPGDSPASRPAGEAANHGQIGSRRSVVTKAASAAPELAVQSTIAGRIDRPAATRWTAESSPPTVANLRVRRKALPTAPVFPTRHGTPLSANGPVYPTPAFPSEAAASNRPAIHDARVAAKLPLAAARKTIAHAAAAATRPGRADDGEATLCRRATGIPIRQAGDSRLPVSIPPATPGAVRNPEPIDGHRLDQATALPARLAAPVGPPAAASARPAIDRTSADRGEPVHTPFVLDFSATTNAALHDLSLPDYPTPAFPAEEAAEDRRAIPDARVAAKLPLAAARQTIAHAAASATRPDRADDGGSILFRRVAGISTRQAGDSRPPHAVPPATPGAIRNPAPIDDHRTVDPPLAGHALMASSAAEGRDSLPFAYPTAARHAAEINEATPGTAVTSALPVIQEKATATATDPGSGMVWRQRIAASPSPGAGSAGILERTKTPAVAARPSNSDTSSAPTDSQPSLSTPTSDVPLPGATLDWEPLIAQLSRRIHRQLTIERERRGVKGWN</sequence>
<name>A0A080M1B6_9PROT</name>
<comment type="caution">
    <text evidence="2">The sequence shown here is derived from an EMBL/GenBank/DDBJ whole genome shotgun (WGS) entry which is preliminary data.</text>
</comment>
<keyword evidence="3" id="KW-1185">Reference proteome</keyword>
<dbReference type="EMBL" id="JDST02000107">
    <property type="protein sequence ID" value="KFB75038.1"/>
    <property type="molecule type" value="Genomic_DNA"/>
</dbReference>
<feature type="region of interest" description="Disordered" evidence="1">
    <location>
        <begin position="531"/>
        <end position="568"/>
    </location>
</feature>
<evidence type="ECO:0000256" key="1">
    <source>
        <dbReference type="SAM" id="MobiDB-lite"/>
    </source>
</evidence>
<accession>A0A080M1B6</accession>
<dbReference type="AlphaFoldDB" id="A0A080M1B6"/>
<gene>
    <name evidence="2" type="ORF">AW06_003893</name>
</gene>
<feature type="region of interest" description="Disordered" evidence="1">
    <location>
        <begin position="654"/>
        <end position="688"/>
    </location>
</feature>
<organism evidence="2 3">
    <name type="scientific">Candidatus Accumulibacter cognatus</name>
    <dbReference type="NCBI Taxonomy" id="2954383"/>
    <lineage>
        <taxon>Bacteria</taxon>
        <taxon>Pseudomonadati</taxon>
        <taxon>Pseudomonadota</taxon>
        <taxon>Betaproteobacteria</taxon>
        <taxon>Candidatus Accumulibacter</taxon>
    </lineage>
</organism>
<feature type="region of interest" description="Disordered" evidence="1">
    <location>
        <begin position="200"/>
        <end position="244"/>
    </location>
</feature>
<evidence type="ECO:0000313" key="2">
    <source>
        <dbReference type="EMBL" id="KFB75038.1"/>
    </source>
</evidence>
<dbReference type="Proteomes" id="UP000021315">
    <property type="component" value="Unassembled WGS sequence"/>
</dbReference>